<proteinExistence type="predicted"/>
<dbReference type="EMBL" id="AZCK01000003">
    <property type="protein sequence ID" value="KRK24322.1"/>
    <property type="molecule type" value="Genomic_DNA"/>
</dbReference>
<comment type="caution">
    <text evidence="1">The sequence shown here is derived from an EMBL/GenBank/DDBJ whole genome shotgun (WGS) entry which is preliminary data.</text>
</comment>
<accession>A0A0R1FZ18</accession>
<dbReference type="PATRIC" id="fig|1423768.3.peg.129"/>
<dbReference type="Proteomes" id="UP000051794">
    <property type="component" value="Unassembled WGS sequence"/>
</dbReference>
<gene>
    <name evidence="1" type="ORF">FD43_GL001134</name>
</gene>
<dbReference type="GeneID" id="66348275"/>
<dbReference type="Gene3D" id="3.10.450.50">
    <property type="match status" value="1"/>
</dbReference>
<reference evidence="1 2" key="1">
    <citation type="journal article" date="2015" name="Genome Announc.">
        <title>Expanding the biotechnology potential of lactobacilli through comparative genomics of 213 strains and associated genera.</title>
        <authorList>
            <person name="Sun Z."/>
            <person name="Harris H.M."/>
            <person name="McCann A."/>
            <person name="Guo C."/>
            <person name="Argimon S."/>
            <person name="Zhang W."/>
            <person name="Yang X."/>
            <person name="Jeffery I.B."/>
            <person name="Cooney J.C."/>
            <person name="Kagawa T.F."/>
            <person name="Liu W."/>
            <person name="Song Y."/>
            <person name="Salvetti E."/>
            <person name="Wrobel A."/>
            <person name="Rasinkangas P."/>
            <person name="Parkhill J."/>
            <person name="Rea M.C."/>
            <person name="O'Sullivan O."/>
            <person name="Ritari J."/>
            <person name="Douillard F.P."/>
            <person name="Paul Ross R."/>
            <person name="Yang R."/>
            <person name="Briner A.E."/>
            <person name="Felis G.E."/>
            <person name="de Vos W.M."/>
            <person name="Barrangou R."/>
            <person name="Klaenhammer T.R."/>
            <person name="Caufield P.W."/>
            <person name="Cui Y."/>
            <person name="Zhang H."/>
            <person name="O'Toole P.W."/>
        </authorList>
    </citation>
    <scope>NUCLEOTIDE SEQUENCE [LARGE SCALE GENOMIC DNA]</scope>
    <source>
        <strain evidence="1 2">DSM 12361</strain>
    </source>
</reference>
<dbReference type="InterPro" id="IPR009959">
    <property type="entry name" value="Cyclase_SnoaL-like"/>
</dbReference>
<sequence>MDKTYNIIKTFYQSFNTGNTDKLHLILSNDWVNHPNDPGQSANIDGFKAGINEFRDAFDSFELKIIKVIVDNNDVAVHIQMSGIQVKEFAGISPKNEFVIFYGFDRHLLNDSHMKILKTWHFEDFSNLL</sequence>
<dbReference type="GO" id="GO:0030638">
    <property type="term" value="P:polyketide metabolic process"/>
    <property type="evidence" value="ECO:0007669"/>
    <property type="project" value="InterPro"/>
</dbReference>
<organism evidence="1 2">
    <name type="scientific">Apilactobacillus kunkeei DSM 12361 = ATCC 700308</name>
    <dbReference type="NCBI Taxonomy" id="1423768"/>
    <lineage>
        <taxon>Bacteria</taxon>
        <taxon>Bacillati</taxon>
        <taxon>Bacillota</taxon>
        <taxon>Bacilli</taxon>
        <taxon>Lactobacillales</taxon>
        <taxon>Lactobacillaceae</taxon>
        <taxon>Apilactobacillus</taxon>
    </lineage>
</organism>
<evidence type="ECO:0008006" key="3">
    <source>
        <dbReference type="Google" id="ProtNLM"/>
    </source>
</evidence>
<evidence type="ECO:0000313" key="1">
    <source>
        <dbReference type="EMBL" id="KRK24322.1"/>
    </source>
</evidence>
<dbReference type="RefSeq" id="WP_054449567.1">
    <property type="nucleotide sequence ID" value="NZ_AZCK01000003.1"/>
</dbReference>
<dbReference type="Pfam" id="PF07366">
    <property type="entry name" value="SnoaL"/>
    <property type="match status" value="1"/>
</dbReference>
<dbReference type="AlphaFoldDB" id="A0A0R1FZ18"/>
<evidence type="ECO:0000313" key="2">
    <source>
        <dbReference type="Proteomes" id="UP000051794"/>
    </source>
</evidence>
<name>A0A0R1FZ18_9LACO</name>
<protein>
    <recommendedName>
        <fullName evidence="3">SnoaL-like domain-containing protein</fullName>
    </recommendedName>
</protein>
<dbReference type="InterPro" id="IPR032710">
    <property type="entry name" value="NTF2-like_dom_sf"/>
</dbReference>
<dbReference type="SUPFAM" id="SSF54427">
    <property type="entry name" value="NTF2-like"/>
    <property type="match status" value="1"/>
</dbReference>